<evidence type="ECO:0008006" key="3">
    <source>
        <dbReference type="Google" id="ProtNLM"/>
    </source>
</evidence>
<name>A0A7N2KXZ8_QUELO</name>
<evidence type="ECO:0000313" key="1">
    <source>
        <dbReference type="EnsemblPlants" id="QL02p063810:mrna"/>
    </source>
</evidence>
<reference evidence="1" key="2">
    <citation type="submission" date="2021-01" db="UniProtKB">
        <authorList>
            <consortium name="EnsemblPlants"/>
        </authorList>
    </citation>
    <scope>IDENTIFICATION</scope>
</reference>
<keyword evidence="2" id="KW-1185">Reference proteome</keyword>
<dbReference type="PANTHER" id="PTHR33116">
    <property type="entry name" value="REVERSE TRANSCRIPTASE ZINC-BINDING DOMAIN-CONTAINING PROTEIN-RELATED-RELATED"/>
    <property type="match status" value="1"/>
</dbReference>
<accession>A0A7N2KXZ8</accession>
<proteinExistence type="predicted"/>
<sequence length="126" mass="14027">MGITATNNLGKYLGFPIIHQGRVGSAFNFVMEKVQSKLVGWKTNLLSRAGRLVLAKTAAAPIAEYYMQCHTLPIKVCDAIDKMVRAFLWGSTNEKKRMHMAKMLAAKYLAPSRISEVGRKLPCSRI</sequence>
<dbReference type="AlphaFoldDB" id="A0A7N2KXZ8"/>
<dbReference type="Proteomes" id="UP000594261">
    <property type="component" value="Chromosome 2"/>
</dbReference>
<protein>
    <recommendedName>
        <fullName evidence="3">Reverse transcriptase</fullName>
    </recommendedName>
</protein>
<reference evidence="2" key="1">
    <citation type="journal article" date="2016" name="G3 (Bethesda)">
        <title>First Draft Assembly and Annotation of the Genome of a California Endemic Oak Quercus lobata Nee (Fagaceae).</title>
        <authorList>
            <person name="Sork V.L."/>
            <person name="Fitz-Gibbon S.T."/>
            <person name="Puiu D."/>
            <person name="Crepeau M."/>
            <person name="Gugger P.F."/>
            <person name="Sherman R."/>
            <person name="Stevens K."/>
            <person name="Langley C.H."/>
            <person name="Pellegrini M."/>
            <person name="Salzberg S.L."/>
        </authorList>
    </citation>
    <scope>NUCLEOTIDE SEQUENCE [LARGE SCALE GENOMIC DNA]</scope>
    <source>
        <strain evidence="2">cv. SW786</strain>
    </source>
</reference>
<organism evidence="1 2">
    <name type="scientific">Quercus lobata</name>
    <name type="common">Valley oak</name>
    <dbReference type="NCBI Taxonomy" id="97700"/>
    <lineage>
        <taxon>Eukaryota</taxon>
        <taxon>Viridiplantae</taxon>
        <taxon>Streptophyta</taxon>
        <taxon>Embryophyta</taxon>
        <taxon>Tracheophyta</taxon>
        <taxon>Spermatophyta</taxon>
        <taxon>Magnoliopsida</taxon>
        <taxon>eudicotyledons</taxon>
        <taxon>Gunneridae</taxon>
        <taxon>Pentapetalae</taxon>
        <taxon>rosids</taxon>
        <taxon>fabids</taxon>
        <taxon>Fagales</taxon>
        <taxon>Fagaceae</taxon>
        <taxon>Quercus</taxon>
    </lineage>
</organism>
<dbReference type="PANTHER" id="PTHR33116:SF78">
    <property type="entry name" value="OS12G0587133 PROTEIN"/>
    <property type="match status" value="1"/>
</dbReference>
<dbReference type="OMA" id="CDAIDIR"/>
<dbReference type="InParanoid" id="A0A7N2KXZ8"/>
<dbReference type="Gramene" id="QL02p063810:mrna">
    <property type="protein sequence ID" value="QL02p063810:mrna"/>
    <property type="gene ID" value="QL02p063810"/>
</dbReference>
<dbReference type="EnsemblPlants" id="QL02p063810:mrna">
    <property type="protein sequence ID" value="QL02p063810:mrna"/>
    <property type="gene ID" value="QL02p063810"/>
</dbReference>
<evidence type="ECO:0000313" key="2">
    <source>
        <dbReference type="Proteomes" id="UP000594261"/>
    </source>
</evidence>